<proteinExistence type="predicted"/>
<accession>A0ACD3A4H1</accession>
<sequence>MVFAANRTPIAQLPVEILQEIFIFSCGSQYMYSCEWPQTALIISWVCRAWRHLSHHTPALWTFIEFIHPGWLDAVLSRSGNRLLEFRLTDPLPYEGKSNHLVSGCLGNLHRIEQLVISRDQHAETQAFPPPFDPHWATPAPVLVDLVLARVSLPDELFSGTCPSLRFLTLYDCDFDWGSLPVHPGFQKFYIARPHYLTSAPSMIQRLRVIGPTLEQLHLEEVFSDVSPLDSATLWDQPTISCENLRHLVLQEGGPHPVASILPQISLPHRINIFLDLRERALETVQALVSCRNLETWPVSSLELSFGQDEVILRMVEDWTKVSTERYPIQAHSRRYRMGPEIEIALHLPDFRASQTFPEFEAIPLPPIKHLSLSGGYSQTQDVSLLDYFSINGDVESIKLGIPMIPVFIQWIEWQNDTLRELFDGEANEEWDEDARASGRESITFQKLAHLSISGEMTLLPEVEREHYLVLQEWLMWRSELGIGLEVLVFSGMKIPSKSWTTELFEGVIDEYIHYVKVEEVQQKGN</sequence>
<dbReference type="EMBL" id="ML208756">
    <property type="protein sequence ID" value="TFK60585.1"/>
    <property type="molecule type" value="Genomic_DNA"/>
</dbReference>
<reference evidence="1 2" key="1">
    <citation type="journal article" date="2019" name="Nat. Ecol. Evol.">
        <title>Megaphylogeny resolves global patterns of mushroom evolution.</title>
        <authorList>
            <person name="Varga T."/>
            <person name="Krizsan K."/>
            <person name="Foldi C."/>
            <person name="Dima B."/>
            <person name="Sanchez-Garcia M."/>
            <person name="Sanchez-Ramirez S."/>
            <person name="Szollosi G.J."/>
            <person name="Szarkandi J.G."/>
            <person name="Papp V."/>
            <person name="Albert L."/>
            <person name="Andreopoulos W."/>
            <person name="Angelini C."/>
            <person name="Antonin V."/>
            <person name="Barry K.W."/>
            <person name="Bougher N.L."/>
            <person name="Buchanan P."/>
            <person name="Buyck B."/>
            <person name="Bense V."/>
            <person name="Catcheside P."/>
            <person name="Chovatia M."/>
            <person name="Cooper J."/>
            <person name="Damon W."/>
            <person name="Desjardin D."/>
            <person name="Finy P."/>
            <person name="Geml J."/>
            <person name="Haridas S."/>
            <person name="Hughes K."/>
            <person name="Justo A."/>
            <person name="Karasinski D."/>
            <person name="Kautmanova I."/>
            <person name="Kiss B."/>
            <person name="Kocsube S."/>
            <person name="Kotiranta H."/>
            <person name="LaButti K.M."/>
            <person name="Lechner B.E."/>
            <person name="Liimatainen K."/>
            <person name="Lipzen A."/>
            <person name="Lukacs Z."/>
            <person name="Mihaltcheva S."/>
            <person name="Morgado L.N."/>
            <person name="Niskanen T."/>
            <person name="Noordeloos M.E."/>
            <person name="Ohm R.A."/>
            <person name="Ortiz-Santana B."/>
            <person name="Ovrebo C."/>
            <person name="Racz N."/>
            <person name="Riley R."/>
            <person name="Savchenko A."/>
            <person name="Shiryaev A."/>
            <person name="Soop K."/>
            <person name="Spirin V."/>
            <person name="Szebenyi C."/>
            <person name="Tomsovsky M."/>
            <person name="Tulloss R.E."/>
            <person name="Uehling J."/>
            <person name="Grigoriev I.V."/>
            <person name="Vagvolgyi C."/>
            <person name="Papp T."/>
            <person name="Martin F.M."/>
            <person name="Miettinen O."/>
            <person name="Hibbett D.S."/>
            <person name="Nagy L.G."/>
        </authorList>
    </citation>
    <scope>NUCLEOTIDE SEQUENCE [LARGE SCALE GENOMIC DNA]</scope>
    <source>
        <strain evidence="1 2">NL-1719</strain>
    </source>
</reference>
<name>A0ACD3A4H1_9AGAR</name>
<evidence type="ECO:0000313" key="1">
    <source>
        <dbReference type="EMBL" id="TFK60585.1"/>
    </source>
</evidence>
<keyword evidence="2" id="KW-1185">Reference proteome</keyword>
<dbReference type="Proteomes" id="UP000308600">
    <property type="component" value="Unassembled WGS sequence"/>
</dbReference>
<protein>
    <submittedName>
        <fullName evidence="1">Uncharacterized protein</fullName>
    </submittedName>
</protein>
<evidence type="ECO:0000313" key="2">
    <source>
        <dbReference type="Proteomes" id="UP000308600"/>
    </source>
</evidence>
<gene>
    <name evidence="1" type="ORF">BDN72DRAFT_965614</name>
</gene>
<organism evidence="1 2">
    <name type="scientific">Pluteus cervinus</name>
    <dbReference type="NCBI Taxonomy" id="181527"/>
    <lineage>
        <taxon>Eukaryota</taxon>
        <taxon>Fungi</taxon>
        <taxon>Dikarya</taxon>
        <taxon>Basidiomycota</taxon>
        <taxon>Agaricomycotina</taxon>
        <taxon>Agaricomycetes</taxon>
        <taxon>Agaricomycetidae</taxon>
        <taxon>Agaricales</taxon>
        <taxon>Pluteineae</taxon>
        <taxon>Pluteaceae</taxon>
        <taxon>Pluteus</taxon>
    </lineage>
</organism>